<evidence type="ECO:0000256" key="5">
    <source>
        <dbReference type="ARBA" id="ARBA00023002"/>
    </source>
</evidence>
<comment type="caution">
    <text evidence="12">The sequence shown here is derived from an EMBL/GenBank/DDBJ whole genome shotgun (WGS) entry which is preliminary data.</text>
</comment>
<dbReference type="EMBL" id="JAULSR010000003">
    <property type="protein sequence ID" value="KAK0624826.1"/>
    <property type="molecule type" value="Genomic_DNA"/>
</dbReference>
<dbReference type="EC" id="1.14.18.1" evidence="3"/>
<evidence type="ECO:0000256" key="8">
    <source>
        <dbReference type="ARBA" id="ARBA00023101"/>
    </source>
</evidence>
<keyword evidence="8" id="KW-0470">Melanin biosynthesis</keyword>
<evidence type="ECO:0000313" key="12">
    <source>
        <dbReference type="EMBL" id="KAK0624826.1"/>
    </source>
</evidence>
<evidence type="ECO:0000259" key="11">
    <source>
        <dbReference type="PROSITE" id="PS00497"/>
    </source>
</evidence>
<sequence>MGGGAWLQVGLRAPAPRLALGSSSRVLVRCAGVHTTSTSDTIHGRMGDRLGIRPLRREVRDLQRNFPDQFDLYILGLQNLQGLNEAQLTSYYQLAGIHGMPFKPWNGVGSDTDWQSTSGFGGYCTHSSILFLPWHRPYLALYEQSLYVSVQAVAKKFPAGAVRDRYVAAAKDFRAPYFDWASQPPAGSSAFPSILTSSTIRVTDVDGATKSVTNPLYRFSFHPVNPVKSDFSAQVSRDWPTVAFLSSWYNAAPYSTFSAEGGESQSEDTALEPFWDKSGTRFWTSAAVKDSSATFGYAYPETQKWRYASTAAYQASIRQAVTALYGSNVFTNFVANIATQPQQLSLRAAATPVTEAKEEEVGKKSLVGAAAASLKAKTAGGDQKPLAAAPPKVEVAEIKTGTVTPEGPIPAALAHLAPNNTYTEYILNVRALKHGLGQSFRLLVFLGPFDAEHPDAWDTEFNCVGRVSVLGRSPETTACAKCRGDAAEGLMVSGTVPLTSALLQDIVAGQLGSLRPEEVVPYLREHLQWRVALFDGQERRVEEVPGLKVGVASTEVVIGADGLPAYSGSYVVRGEVTEGKPGGLGVGEV</sequence>
<comment type="similarity">
    <text evidence="2">Belongs to the tyrosinase family.</text>
</comment>
<dbReference type="Gene3D" id="2.60.310.20">
    <property type="match status" value="1"/>
</dbReference>
<evidence type="ECO:0000256" key="7">
    <source>
        <dbReference type="ARBA" id="ARBA00023033"/>
    </source>
</evidence>
<accession>A0AA39X068</accession>
<evidence type="ECO:0000256" key="4">
    <source>
        <dbReference type="ARBA" id="ARBA00022723"/>
    </source>
</evidence>
<feature type="domain" description="Tyrosinase copper-binding" evidence="11">
    <location>
        <begin position="126"/>
        <end position="143"/>
    </location>
</feature>
<dbReference type="PANTHER" id="PTHR11474:SF76">
    <property type="entry name" value="SHKT DOMAIN-CONTAINING PROTEIN"/>
    <property type="match status" value="1"/>
</dbReference>
<proteinExistence type="inferred from homology"/>
<dbReference type="InterPro" id="IPR002227">
    <property type="entry name" value="Tyrosinase_Cu-bd"/>
</dbReference>
<protein>
    <recommendedName>
        <fullName evidence="3">tyrosinase</fullName>
        <ecNumber evidence="3">1.14.18.1</ecNumber>
    </recommendedName>
</protein>
<dbReference type="InterPro" id="IPR008922">
    <property type="entry name" value="Di-copper_centre_dom_sf"/>
</dbReference>
<keyword evidence="6" id="KW-0186">Copper</keyword>
<dbReference type="SUPFAM" id="SSF48056">
    <property type="entry name" value="Di-copper centre-containing domain"/>
    <property type="match status" value="1"/>
</dbReference>
<evidence type="ECO:0000256" key="3">
    <source>
        <dbReference type="ARBA" id="ARBA00011906"/>
    </source>
</evidence>
<dbReference type="PROSITE" id="PS00497">
    <property type="entry name" value="TYROSINASE_1"/>
    <property type="match status" value="1"/>
</dbReference>
<dbReference type="Pfam" id="PF00264">
    <property type="entry name" value="Tyrosinase"/>
    <property type="match status" value="1"/>
</dbReference>
<dbReference type="PANTHER" id="PTHR11474">
    <property type="entry name" value="TYROSINASE FAMILY MEMBER"/>
    <property type="match status" value="1"/>
</dbReference>
<dbReference type="Gene3D" id="1.10.1280.10">
    <property type="entry name" value="Di-copper center containing domain from catechol oxidase"/>
    <property type="match status" value="2"/>
</dbReference>
<comment type="catalytic activity">
    <reaction evidence="9">
        <text>2 L-dopa + O2 = 2 L-dopaquinone + 2 H2O</text>
        <dbReference type="Rhea" id="RHEA:34287"/>
        <dbReference type="ChEBI" id="CHEBI:15377"/>
        <dbReference type="ChEBI" id="CHEBI:15379"/>
        <dbReference type="ChEBI" id="CHEBI:57504"/>
        <dbReference type="ChEBI" id="CHEBI:57924"/>
        <dbReference type="EC" id="1.14.18.1"/>
    </reaction>
</comment>
<organism evidence="12 13">
    <name type="scientific">Bombardia bombarda</name>
    <dbReference type="NCBI Taxonomy" id="252184"/>
    <lineage>
        <taxon>Eukaryota</taxon>
        <taxon>Fungi</taxon>
        <taxon>Dikarya</taxon>
        <taxon>Ascomycota</taxon>
        <taxon>Pezizomycotina</taxon>
        <taxon>Sordariomycetes</taxon>
        <taxon>Sordariomycetidae</taxon>
        <taxon>Sordariales</taxon>
        <taxon>Lasiosphaeriaceae</taxon>
        <taxon>Bombardia</taxon>
    </lineage>
</organism>
<comment type="catalytic activity">
    <reaction evidence="10">
        <text>L-tyrosine + O2 = L-dopaquinone + H2O</text>
        <dbReference type="Rhea" id="RHEA:18117"/>
        <dbReference type="ChEBI" id="CHEBI:15377"/>
        <dbReference type="ChEBI" id="CHEBI:15379"/>
        <dbReference type="ChEBI" id="CHEBI:57924"/>
        <dbReference type="ChEBI" id="CHEBI:58315"/>
        <dbReference type="EC" id="1.14.18.1"/>
    </reaction>
</comment>
<reference evidence="12" key="1">
    <citation type="submission" date="2023-06" db="EMBL/GenBank/DDBJ databases">
        <title>Genome-scale phylogeny and comparative genomics of the fungal order Sordariales.</title>
        <authorList>
            <consortium name="Lawrence Berkeley National Laboratory"/>
            <person name="Hensen N."/>
            <person name="Bonometti L."/>
            <person name="Westerberg I."/>
            <person name="Brannstrom I.O."/>
            <person name="Guillou S."/>
            <person name="Cros-Aarteil S."/>
            <person name="Calhoun S."/>
            <person name="Haridas S."/>
            <person name="Kuo A."/>
            <person name="Mondo S."/>
            <person name="Pangilinan J."/>
            <person name="Riley R."/>
            <person name="LaButti K."/>
            <person name="Andreopoulos B."/>
            <person name="Lipzen A."/>
            <person name="Chen C."/>
            <person name="Yanf M."/>
            <person name="Daum C."/>
            <person name="Ng V."/>
            <person name="Clum A."/>
            <person name="Steindorff A."/>
            <person name="Ohm R."/>
            <person name="Martin F."/>
            <person name="Silar P."/>
            <person name="Natvig D."/>
            <person name="Lalanne C."/>
            <person name="Gautier V."/>
            <person name="Ament-velasquez S.L."/>
            <person name="Kruys A."/>
            <person name="Hutchinson M.I."/>
            <person name="Powell A.J."/>
            <person name="Barry K."/>
            <person name="Miller A.N."/>
            <person name="Grigoriev I.V."/>
            <person name="Debuchy R."/>
            <person name="Gladieux P."/>
            <person name="Thoren M.H."/>
            <person name="Johannesson H."/>
        </authorList>
    </citation>
    <scope>NUCLEOTIDE SEQUENCE</scope>
    <source>
        <strain evidence="12">SMH3391-2</strain>
    </source>
</reference>
<gene>
    <name evidence="12" type="ORF">B0T17DRAFT_531175</name>
</gene>
<comment type="cofactor">
    <cofactor evidence="1">
        <name>Cu(2+)</name>
        <dbReference type="ChEBI" id="CHEBI:29036"/>
    </cofactor>
</comment>
<dbReference type="GO" id="GO:0042438">
    <property type="term" value="P:melanin biosynthetic process"/>
    <property type="evidence" value="ECO:0007669"/>
    <property type="project" value="UniProtKB-KW"/>
</dbReference>
<evidence type="ECO:0000256" key="2">
    <source>
        <dbReference type="ARBA" id="ARBA00009928"/>
    </source>
</evidence>
<evidence type="ECO:0000256" key="1">
    <source>
        <dbReference type="ARBA" id="ARBA00001973"/>
    </source>
</evidence>
<dbReference type="Proteomes" id="UP001174934">
    <property type="component" value="Unassembled WGS sequence"/>
</dbReference>
<name>A0AA39X068_9PEZI</name>
<keyword evidence="5" id="KW-0560">Oxidoreductase</keyword>
<keyword evidence="13" id="KW-1185">Reference proteome</keyword>
<dbReference type="GO" id="GO:0004503">
    <property type="term" value="F:tyrosinase activity"/>
    <property type="evidence" value="ECO:0007669"/>
    <property type="project" value="UniProtKB-EC"/>
</dbReference>
<keyword evidence="4" id="KW-0479">Metal-binding</keyword>
<evidence type="ECO:0000313" key="13">
    <source>
        <dbReference type="Proteomes" id="UP001174934"/>
    </source>
</evidence>
<dbReference type="InterPro" id="IPR041640">
    <property type="entry name" value="Tyrosinase_C"/>
</dbReference>
<dbReference type="GO" id="GO:0046872">
    <property type="term" value="F:metal ion binding"/>
    <property type="evidence" value="ECO:0007669"/>
    <property type="project" value="UniProtKB-KW"/>
</dbReference>
<evidence type="ECO:0000256" key="6">
    <source>
        <dbReference type="ARBA" id="ARBA00023008"/>
    </source>
</evidence>
<dbReference type="Pfam" id="PF18132">
    <property type="entry name" value="Tyrosinase_C"/>
    <property type="match status" value="1"/>
</dbReference>
<dbReference type="AlphaFoldDB" id="A0AA39X068"/>
<dbReference type="InterPro" id="IPR050316">
    <property type="entry name" value="Tyrosinase/Hemocyanin"/>
</dbReference>
<evidence type="ECO:0000256" key="9">
    <source>
        <dbReference type="ARBA" id="ARBA00048233"/>
    </source>
</evidence>
<evidence type="ECO:0000256" key="10">
    <source>
        <dbReference type="ARBA" id="ARBA00048881"/>
    </source>
</evidence>
<keyword evidence="7" id="KW-0503">Monooxygenase</keyword>